<dbReference type="GO" id="GO:0016887">
    <property type="term" value="F:ATP hydrolysis activity"/>
    <property type="evidence" value="ECO:0007669"/>
    <property type="project" value="InterPro"/>
</dbReference>
<gene>
    <name evidence="2" type="ORF">PL9631_250028</name>
</gene>
<accession>A0A7Z9DXC5</accession>
<dbReference type="InterPro" id="IPR048917">
    <property type="entry name" value="bDLD1"/>
</dbReference>
<dbReference type="CDD" id="cd00009">
    <property type="entry name" value="AAA"/>
    <property type="match status" value="1"/>
</dbReference>
<dbReference type="OrthoDB" id="8889741at2"/>
<dbReference type="InterPro" id="IPR003593">
    <property type="entry name" value="AAA+_ATPase"/>
</dbReference>
<dbReference type="EMBL" id="CZCS02000163">
    <property type="protein sequence ID" value="VXD16684.1"/>
    <property type="molecule type" value="Genomic_DNA"/>
</dbReference>
<reference evidence="2" key="1">
    <citation type="submission" date="2019-10" db="EMBL/GenBank/DDBJ databases">
        <authorList>
            <consortium name="Genoscope - CEA"/>
            <person name="William W."/>
        </authorList>
    </citation>
    <scope>NUCLEOTIDE SEQUENCE [LARGE SCALE GENOMIC DNA]</scope>
    <source>
        <strain evidence="2">BBR_PRJEB10994</strain>
    </source>
</reference>
<dbReference type="Pfam" id="PF00004">
    <property type="entry name" value="AAA"/>
    <property type="match status" value="1"/>
</dbReference>
<dbReference type="InterPro" id="IPR003959">
    <property type="entry name" value="ATPase_AAA_core"/>
</dbReference>
<name>A0A7Z9DXC5_9CYAN</name>
<keyword evidence="3" id="KW-1185">Reference proteome</keyword>
<comment type="caution">
    <text evidence="2">The sequence shown here is derived from an EMBL/GenBank/DDBJ whole genome shotgun (WGS) entry which is preliminary data.</text>
</comment>
<dbReference type="GO" id="GO:0005524">
    <property type="term" value="F:ATP binding"/>
    <property type="evidence" value="ECO:0007669"/>
    <property type="project" value="InterPro"/>
</dbReference>
<dbReference type="Pfam" id="PF20689">
    <property type="entry name" value="bDLD1"/>
    <property type="match status" value="1"/>
</dbReference>
<dbReference type="InterPro" id="IPR027417">
    <property type="entry name" value="P-loop_NTPase"/>
</dbReference>
<evidence type="ECO:0000313" key="3">
    <source>
        <dbReference type="Proteomes" id="UP000182190"/>
    </source>
</evidence>
<dbReference type="SUPFAM" id="SSF52540">
    <property type="entry name" value="P-loop containing nucleoside triphosphate hydrolases"/>
    <property type="match status" value="1"/>
</dbReference>
<protein>
    <recommendedName>
        <fullName evidence="1">AAA+ ATPase domain-containing protein</fullName>
    </recommendedName>
</protein>
<evidence type="ECO:0000313" key="2">
    <source>
        <dbReference type="EMBL" id="VXD16684.1"/>
    </source>
</evidence>
<proteinExistence type="predicted"/>
<feature type="domain" description="AAA+ ATPase" evidence="1">
    <location>
        <begin position="161"/>
        <end position="301"/>
    </location>
</feature>
<dbReference type="Proteomes" id="UP000182190">
    <property type="component" value="Unassembled WGS sequence"/>
</dbReference>
<sequence length="1439" mass="164474">MMSSLPNEIVCQCRQVLLKCQEFDNDESLQGVFITPELFPFQSGLKSADSRKGRVDLCLKYLLENHLSDGGSVLPIFLAQLRTRYDPKDARHGELAELCESVQAVLTTSASLPEESNFERLKQELIAASQGLLNWPITLGNDRQIERPEFQQLLDRIQEEKSSTTLILGSPGTGKSALLATLGHHLADRQAPLWAIKADQLGRGVNTLEDLCRPYLTINPHDAIRILAKKEPVVLLIDQLDAVSELLDRKSERLNILLNLIQSLSGTSGVHIIATSREFEFRHDVRLSCIKAEKMDLQLPKWEQIAPILVEGKHNPNSMGQPLRELLQTPLHLKLFLEVAAPEEEFNSLQALLNQLWSQRVVDPDSPSDRRELLELLAERISNEEEFWLPTAIAEDTHSSACRALEQAEILTRSPNGLTIGFRHQTYYDYTQARAFARGSVPLADYVLERQDGLFVRPVLLSSLNYLRETARKEYHRQLQKLLRSELRLHISTLLLEFVGSQKDPDDTEAQLFLPLLNLETEGQRLLANVTGSPGWFSRLRDRPDFGQWLDKSPEQAVYCVSLLSTAMLFAPEDVLELLEECWLSDRTYDTLSFRVLLNLQQWTERSVSLASQIVRRSPTSQWDISELVERIAENTPELAPRLWRAYLDWQLEQALTKANEPLPELPSNATEEQRAIHGYLHRPLKEVEDLIERKEDFYKLESFAEATPKAFLDSVWPWFLDAINRIAYQKNSLSVGYRDDSATNKSFQGEFPSGAVVRSLLIGISELAKQNIHDFLDFLSKNLGSDLQIVHRLLARGLEHIAKEEPQQVLEYLIGDPRRLSLGDHEDHYRETKRLIASVFPYLDPLERTRIEEVIIAFKYYNHLPPQLSAKEKFQFLKWQRQDRLRLLRAFPVEYLSSKTKRLRDEEERALPETDDYASRMYGGFIGARITLDEMARASDEDILRLFDLLPDKMAWDNPRRQSFEDFSRAGGAVQLSREFGQLAKRVPERVANLVQYLQPGEHETYAGAAIEGLAETDVSTAELICIIEALESRGFTSRNFRSSAASALEKRARRDGLPSMILSRLENWLVEEVEPTLSTEEQETRNKTEQQKEPIFWGSGGTFFLPQGRGSILPAIAAGYLNQQPPDLENWTRIIEEQLQRERHPSIWVLILNYMPPLLNGDRQRATQLFDAIIQTYPAVLRYEFALHSISCAIGWFEPKEKIQGWIEKLLDDGSSFCCQAYGELLLIYYCQYQDTWSREQIESHLTKQGDEIILYGLAQAASYLWEQKKCRKIATTILCMLASSSSSCIQDTVANVFCWNQNNFKLNLEMRKVVQAACENPPVLLKAAYDLIELLEPETGREPGLVSEVCQAILNAGSSNLNNASSFLPLGTASLTNIVLTLHRQDIYRERGLSIFEKLLSLNLVEARVALEVLDRKPNQITYLPRRRRRMRRQTS</sequence>
<organism evidence="2 3">
    <name type="scientific">Planktothrix paucivesiculata PCC 9631</name>
    <dbReference type="NCBI Taxonomy" id="671071"/>
    <lineage>
        <taxon>Bacteria</taxon>
        <taxon>Bacillati</taxon>
        <taxon>Cyanobacteriota</taxon>
        <taxon>Cyanophyceae</taxon>
        <taxon>Oscillatoriophycideae</taxon>
        <taxon>Oscillatoriales</taxon>
        <taxon>Microcoleaceae</taxon>
        <taxon>Planktothrix</taxon>
    </lineage>
</organism>
<dbReference type="SMART" id="SM00382">
    <property type="entry name" value="AAA"/>
    <property type="match status" value="1"/>
</dbReference>
<evidence type="ECO:0000259" key="1">
    <source>
        <dbReference type="SMART" id="SM00382"/>
    </source>
</evidence>
<dbReference type="Gene3D" id="3.40.50.300">
    <property type="entry name" value="P-loop containing nucleotide triphosphate hydrolases"/>
    <property type="match status" value="1"/>
</dbReference>